<organism evidence="1 2">
    <name type="scientific">Dryococelus australis</name>
    <dbReference type="NCBI Taxonomy" id="614101"/>
    <lineage>
        <taxon>Eukaryota</taxon>
        <taxon>Metazoa</taxon>
        <taxon>Ecdysozoa</taxon>
        <taxon>Arthropoda</taxon>
        <taxon>Hexapoda</taxon>
        <taxon>Insecta</taxon>
        <taxon>Pterygota</taxon>
        <taxon>Neoptera</taxon>
        <taxon>Polyneoptera</taxon>
        <taxon>Phasmatodea</taxon>
        <taxon>Verophasmatodea</taxon>
        <taxon>Anareolatae</taxon>
        <taxon>Phasmatidae</taxon>
        <taxon>Eurycanthinae</taxon>
        <taxon>Dryococelus</taxon>
    </lineage>
</organism>
<reference evidence="1 2" key="1">
    <citation type="submission" date="2023-02" db="EMBL/GenBank/DDBJ databases">
        <title>LHISI_Scaffold_Assembly.</title>
        <authorList>
            <person name="Stuart O.P."/>
            <person name="Cleave R."/>
            <person name="Magrath M.J.L."/>
            <person name="Mikheyev A.S."/>
        </authorList>
    </citation>
    <scope>NUCLEOTIDE SEQUENCE [LARGE SCALE GENOMIC DNA]</scope>
    <source>
        <strain evidence="1">Daus_M_001</strain>
        <tissue evidence="1">Leg muscle</tissue>
    </source>
</reference>
<proteinExistence type="predicted"/>
<gene>
    <name evidence="1" type="ORF">PR048_024589</name>
</gene>
<evidence type="ECO:0000313" key="1">
    <source>
        <dbReference type="EMBL" id="KAJ8873755.1"/>
    </source>
</evidence>
<protein>
    <recommendedName>
        <fullName evidence="3">Reverse transcriptase</fullName>
    </recommendedName>
</protein>
<sequence>MTFNIESKEMDLQAAFNSLLAQTQTDFLTPNHNAYFLHPPVSIHNFSLIPLISRSLLNWRKLLKSIIGQTTKLWQLLNDVFREKFWDSFYLILLARKLVVTEY</sequence>
<name>A0ABQ9GNZ4_9NEOP</name>
<keyword evidence="2" id="KW-1185">Reference proteome</keyword>
<evidence type="ECO:0008006" key="3">
    <source>
        <dbReference type="Google" id="ProtNLM"/>
    </source>
</evidence>
<dbReference type="Proteomes" id="UP001159363">
    <property type="component" value="Chromosome 9"/>
</dbReference>
<accession>A0ABQ9GNZ4</accession>
<dbReference type="EMBL" id="JARBHB010000010">
    <property type="protein sequence ID" value="KAJ8873755.1"/>
    <property type="molecule type" value="Genomic_DNA"/>
</dbReference>
<evidence type="ECO:0000313" key="2">
    <source>
        <dbReference type="Proteomes" id="UP001159363"/>
    </source>
</evidence>
<comment type="caution">
    <text evidence="1">The sequence shown here is derived from an EMBL/GenBank/DDBJ whole genome shotgun (WGS) entry which is preliminary data.</text>
</comment>